<reference evidence="1" key="1">
    <citation type="submission" date="2020-08" db="EMBL/GenBank/DDBJ databases">
        <authorList>
            <person name="Hu Y."/>
            <person name="Nguyen S.V."/>
            <person name="Li F."/>
            <person name="Fanning S."/>
        </authorList>
    </citation>
    <scope>NUCLEOTIDE SEQUENCE</scope>
    <source>
        <strain evidence="1">SYSU D8009</strain>
    </source>
</reference>
<dbReference type="AlphaFoldDB" id="A0A9X0R573"/>
<dbReference type="Proteomes" id="UP000600101">
    <property type="component" value="Unassembled WGS sequence"/>
</dbReference>
<keyword evidence="2" id="KW-1185">Reference proteome</keyword>
<name>A0A9X0R573_9PROT</name>
<dbReference type="EMBL" id="JACOMF010000126">
    <property type="protein sequence ID" value="MBC4019155.1"/>
    <property type="molecule type" value="Genomic_DNA"/>
</dbReference>
<organism evidence="1 2">
    <name type="scientific">Siccirubricoccus deserti</name>
    <dbReference type="NCBI Taxonomy" id="2013562"/>
    <lineage>
        <taxon>Bacteria</taxon>
        <taxon>Pseudomonadati</taxon>
        <taxon>Pseudomonadota</taxon>
        <taxon>Alphaproteobacteria</taxon>
        <taxon>Acetobacterales</taxon>
        <taxon>Roseomonadaceae</taxon>
        <taxon>Siccirubricoccus</taxon>
    </lineage>
</organism>
<comment type="caution">
    <text evidence="1">The sequence shown here is derived from an EMBL/GenBank/DDBJ whole genome shotgun (WGS) entry which is preliminary data.</text>
</comment>
<gene>
    <name evidence="1" type="ORF">H7965_28390</name>
</gene>
<accession>A0A9X0R573</accession>
<protein>
    <submittedName>
        <fullName evidence="1">Uncharacterized protein</fullName>
    </submittedName>
</protein>
<evidence type="ECO:0000313" key="1">
    <source>
        <dbReference type="EMBL" id="MBC4019155.1"/>
    </source>
</evidence>
<sequence length="102" mass="11176">MRDSEFAIGRVFTTDRGLWHYTDTDVGARTVVAIRIDSADVVSILGGREAPSIVAPSWFDGPPYALAGTMLDELDFPALGLVPEQDMMEWRPEPRPGSSPVQ</sequence>
<evidence type="ECO:0000313" key="2">
    <source>
        <dbReference type="Proteomes" id="UP000600101"/>
    </source>
</evidence>
<proteinExistence type="predicted"/>
<dbReference type="RefSeq" id="WP_186773883.1">
    <property type="nucleotide sequence ID" value="NZ_JACOMF010000126.1"/>
</dbReference>